<accession>A0A3M4VIX4</accession>
<dbReference type="Pfam" id="PF06476">
    <property type="entry name" value="DUF1090"/>
    <property type="match status" value="1"/>
</dbReference>
<dbReference type="InterPro" id="IPR009468">
    <property type="entry name" value="DUF1090"/>
</dbReference>
<gene>
    <name evidence="4" type="ORF">ALP84_04050</name>
    <name evidence="3" type="ORF">PSCICP_23010</name>
</gene>
<dbReference type="AlphaFoldDB" id="A0A3M4VIX4"/>
<evidence type="ECO:0000313" key="5">
    <source>
        <dbReference type="Proteomes" id="UP000278332"/>
    </source>
</evidence>
<organism evidence="4 5">
    <name type="scientific">Pseudomonas cichorii</name>
    <dbReference type="NCBI Taxonomy" id="36746"/>
    <lineage>
        <taxon>Bacteria</taxon>
        <taxon>Pseudomonadati</taxon>
        <taxon>Pseudomonadota</taxon>
        <taxon>Gammaproteobacteria</taxon>
        <taxon>Pseudomonadales</taxon>
        <taxon>Pseudomonadaceae</taxon>
        <taxon>Pseudomonas</taxon>
    </lineage>
</organism>
<proteinExistence type="predicted"/>
<keyword evidence="6" id="KW-1185">Reference proteome</keyword>
<dbReference type="EMBL" id="RBRY01000154">
    <property type="protein sequence ID" value="RMR51731.1"/>
    <property type="molecule type" value="Genomic_DNA"/>
</dbReference>
<sequence length="133" mass="14778">MKFLSTLILLGSFTLSAPSLLAAEQAPPPSECLVKSQEISSKIQEAKADGNKREQAGLEKALSEVNANCTETSLLKQREQNVLDAKREVSRRQNDLNKAMAKGDPEKIDKRKDKLAESRKQLQEAQTELEKVQ</sequence>
<feature type="signal peptide" evidence="2">
    <location>
        <begin position="1"/>
        <end position="22"/>
    </location>
</feature>
<keyword evidence="2" id="KW-0732">Signal</keyword>
<dbReference type="Proteomes" id="UP000278332">
    <property type="component" value="Unassembled WGS sequence"/>
</dbReference>
<dbReference type="OrthoDB" id="5956716at2"/>
<dbReference type="GeneID" id="93657194"/>
<evidence type="ECO:0008006" key="7">
    <source>
        <dbReference type="Google" id="ProtNLM"/>
    </source>
</evidence>
<dbReference type="RefSeq" id="WP_038399737.1">
    <property type="nucleotide sequence ID" value="NZ_BLVX01000007.1"/>
</dbReference>
<feature type="region of interest" description="Disordered" evidence="1">
    <location>
        <begin position="84"/>
        <end position="133"/>
    </location>
</feature>
<comment type="caution">
    <text evidence="4">The sequence shown here is derived from an EMBL/GenBank/DDBJ whole genome shotgun (WGS) entry which is preliminary data.</text>
</comment>
<reference evidence="4 5" key="1">
    <citation type="submission" date="2018-08" db="EMBL/GenBank/DDBJ databases">
        <title>Recombination of ecologically and evolutionarily significant loci maintains genetic cohesion in the Pseudomonas syringae species complex.</title>
        <authorList>
            <person name="Dillon M."/>
            <person name="Thakur S."/>
            <person name="Almeida R.N.D."/>
            <person name="Weir B.S."/>
            <person name="Guttman D.S."/>
        </authorList>
    </citation>
    <scope>NUCLEOTIDE SEQUENCE [LARGE SCALE GENOMIC DNA]</scope>
    <source>
        <strain evidence="4 5">ICMP 6917</strain>
    </source>
</reference>
<feature type="chain" id="PRO_5017998432" description="Protein yqjC" evidence="2">
    <location>
        <begin position="23"/>
        <end position="133"/>
    </location>
</feature>
<evidence type="ECO:0000313" key="3">
    <source>
        <dbReference type="EMBL" id="GFM92329.1"/>
    </source>
</evidence>
<evidence type="ECO:0000313" key="6">
    <source>
        <dbReference type="Proteomes" id="UP000614982"/>
    </source>
</evidence>
<dbReference type="Proteomes" id="UP000614982">
    <property type="component" value="Unassembled WGS sequence"/>
</dbReference>
<evidence type="ECO:0000313" key="4">
    <source>
        <dbReference type="EMBL" id="RMR51731.1"/>
    </source>
</evidence>
<reference evidence="3 6" key="2">
    <citation type="submission" date="2020-05" db="EMBL/GenBank/DDBJ databases">
        <title>Genetic diversity of Pseudomonas cichorii.</title>
        <authorList>
            <person name="Tani S."/>
            <person name="Yagi H."/>
            <person name="Hashimoto S."/>
            <person name="Iiyama K."/>
            <person name="Furuya N."/>
        </authorList>
    </citation>
    <scope>NUCLEOTIDE SEQUENCE [LARGE SCALE GENOMIC DNA]</scope>
    <source>
        <strain evidence="3 6">LMG 2162</strain>
    </source>
</reference>
<dbReference type="EMBL" id="BLWA01000005">
    <property type="protein sequence ID" value="GFM92329.1"/>
    <property type="molecule type" value="Genomic_DNA"/>
</dbReference>
<evidence type="ECO:0000256" key="2">
    <source>
        <dbReference type="SAM" id="SignalP"/>
    </source>
</evidence>
<name>A0A3M4VIX4_PSECI</name>
<protein>
    <recommendedName>
        <fullName evidence="7">Protein yqjC</fullName>
    </recommendedName>
</protein>
<evidence type="ECO:0000256" key="1">
    <source>
        <dbReference type="SAM" id="MobiDB-lite"/>
    </source>
</evidence>